<organism evidence="3 4">
    <name type="scientific">Orchesella cincta</name>
    <name type="common">Springtail</name>
    <name type="synonym">Podura cincta</name>
    <dbReference type="NCBI Taxonomy" id="48709"/>
    <lineage>
        <taxon>Eukaryota</taxon>
        <taxon>Metazoa</taxon>
        <taxon>Ecdysozoa</taxon>
        <taxon>Arthropoda</taxon>
        <taxon>Hexapoda</taxon>
        <taxon>Collembola</taxon>
        <taxon>Entomobryomorpha</taxon>
        <taxon>Entomobryoidea</taxon>
        <taxon>Orchesellidae</taxon>
        <taxon>Orchesellinae</taxon>
        <taxon>Orchesella</taxon>
    </lineage>
</organism>
<feature type="chain" id="PRO_5008903681" evidence="2">
    <location>
        <begin position="29"/>
        <end position="78"/>
    </location>
</feature>
<feature type="region of interest" description="Disordered" evidence="1">
    <location>
        <begin position="54"/>
        <end position="78"/>
    </location>
</feature>
<proteinExistence type="predicted"/>
<evidence type="ECO:0000313" key="4">
    <source>
        <dbReference type="Proteomes" id="UP000094527"/>
    </source>
</evidence>
<accession>A0A1D2M9V3</accession>
<reference evidence="3 4" key="1">
    <citation type="journal article" date="2016" name="Genome Biol. Evol.">
        <title>Gene Family Evolution Reflects Adaptation to Soil Environmental Stressors in the Genome of the Collembolan Orchesella cincta.</title>
        <authorList>
            <person name="Faddeeva-Vakhrusheva A."/>
            <person name="Derks M.F."/>
            <person name="Anvar S.Y."/>
            <person name="Agamennone V."/>
            <person name="Suring W."/>
            <person name="Smit S."/>
            <person name="van Straalen N.M."/>
            <person name="Roelofs D."/>
        </authorList>
    </citation>
    <scope>NUCLEOTIDE SEQUENCE [LARGE SCALE GENOMIC DNA]</scope>
    <source>
        <tissue evidence="3">Mixed pool</tissue>
    </source>
</reference>
<evidence type="ECO:0000256" key="1">
    <source>
        <dbReference type="SAM" id="MobiDB-lite"/>
    </source>
</evidence>
<name>A0A1D2M9V3_ORCCI</name>
<protein>
    <submittedName>
        <fullName evidence="3">Uncharacterized protein</fullName>
    </submittedName>
</protein>
<dbReference type="EMBL" id="LJIJ01002399">
    <property type="protein sequence ID" value="ODM89753.1"/>
    <property type="molecule type" value="Genomic_DNA"/>
</dbReference>
<feature type="signal peptide" evidence="2">
    <location>
        <begin position="1"/>
        <end position="28"/>
    </location>
</feature>
<sequence length="78" mass="8532">MMASNKTLLIGLCLFVVASALLVKLAESQIWEACEVLCGDILDRMPTMRNIWGRAKGGRRLPPPPPPLDGFVQVGRGR</sequence>
<dbReference type="AlphaFoldDB" id="A0A1D2M9V3"/>
<dbReference type="Proteomes" id="UP000094527">
    <property type="component" value="Unassembled WGS sequence"/>
</dbReference>
<keyword evidence="2" id="KW-0732">Signal</keyword>
<evidence type="ECO:0000313" key="3">
    <source>
        <dbReference type="EMBL" id="ODM89753.1"/>
    </source>
</evidence>
<keyword evidence="4" id="KW-1185">Reference proteome</keyword>
<comment type="caution">
    <text evidence="3">The sequence shown here is derived from an EMBL/GenBank/DDBJ whole genome shotgun (WGS) entry which is preliminary data.</text>
</comment>
<gene>
    <name evidence="3" type="ORF">Ocin01_16930</name>
</gene>
<evidence type="ECO:0000256" key="2">
    <source>
        <dbReference type="SAM" id="SignalP"/>
    </source>
</evidence>